<dbReference type="VEuPathDB" id="FungiDB:FUN_021375"/>
<organism evidence="3 4">
    <name type="scientific">Rhizophagus irregularis</name>
    <dbReference type="NCBI Taxonomy" id="588596"/>
    <lineage>
        <taxon>Eukaryota</taxon>
        <taxon>Fungi</taxon>
        <taxon>Fungi incertae sedis</taxon>
        <taxon>Mucoromycota</taxon>
        <taxon>Glomeromycotina</taxon>
        <taxon>Glomeromycetes</taxon>
        <taxon>Glomerales</taxon>
        <taxon>Glomeraceae</taxon>
        <taxon>Rhizophagus</taxon>
    </lineage>
</organism>
<dbReference type="Gene3D" id="1.10.10.60">
    <property type="entry name" value="Homeodomain-like"/>
    <property type="match status" value="1"/>
</dbReference>
<name>A0A2I1HUD9_9GLOM</name>
<evidence type="ECO:0000313" key="3">
    <source>
        <dbReference type="EMBL" id="PKY62504.1"/>
    </source>
</evidence>
<evidence type="ECO:0000259" key="2">
    <source>
        <dbReference type="Pfam" id="PF13837"/>
    </source>
</evidence>
<feature type="region of interest" description="Disordered" evidence="1">
    <location>
        <begin position="137"/>
        <end position="173"/>
    </location>
</feature>
<protein>
    <recommendedName>
        <fullName evidence="2">Myb/SANT-like DNA-binding domain-containing protein</fullName>
    </recommendedName>
</protein>
<dbReference type="InterPro" id="IPR044822">
    <property type="entry name" value="Myb_DNA-bind_4"/>
</dbReference>
<dbReference type="Pfam" id="PF13837">
    <property type="entry name" value="Myb_DNA-bind_4"/>
    <property type="match status" value="1"/>
</dbReference>
<feature type="compositionally biased region" description="Basic residues" evidence="1">
    <location>
        <begin position="141"/>
        <end position="173"/>
    </location>
</feature>
<keyword evidence="4" id="KW-1185">Reference proteome</keyword>
<evidence type="ECO:0000313" key="4">
    <source>
        <dbReference type="Proteomes" id="UP000234323"/>
    </source>
</evidence>
<gene>
    <name evidence="3" type="ORF">RhiirA4_489064</name>
</gene>
<sequence>MAQLNAGGGIGVVNYYVTWPNDGVLSLIQYRRFFQQEFCRTPIYEQKQIWNQVAQNINLDHPNFAPTKKQCRTKWNSLKSGYENLKRLLNGNPEGFPTHTPTLHDEHFHEELSDEFWLAEPRVRAARRNQVDRRRYEYRERRRSRSRSSHHRHERRRSRSRSPRRERRERRERRRNYSLTPVIETDTVIIIK</sequence>
<dbReference type="EMBL" id="LLXI01007251">
    <property type="protein sequence ID" value="PKY62504.1"/>
    <property type="molecule type" value="Genomic_DNA"/>
</dbReference>
<feature type="domain" description="Myb/SANT-like DNA-binding" evidence="2">
    <location>
        <begin position="18"/>
        <end position="100"/>
    </location>
</feature>
<evidence type="ECO:0000256" key="1">
    <source>
        <dbReference type="SAM" id="MobiDB-lite"/>
    </source>
</evidence>
<dbReference type="VEuPathDB" id="FungiDB:RhiirFUN_008271"/>
<dbReference type="VEuPathDB" id="FungiDB:RhiirA1_402025"/>
<comment type="caution">
    <text evidence="3">The sequence shown here is derived from an EMBL/GenBank/DDBJ whole genome shotgun (WGS) entry which is preliminary data.</text>
</comment>
<dbReference type="AlphaFoldDB" id="A0A2I1HUD9"/>
<proteinExistence type="predicted"/>
<accession>A0A2I1HUD9</accession>
<dbReference type="Proteomes" id="UP000234323">
    <property type="component" value="Unassembled WGS sequence"/>
</dbReference>
<reference evidence="3 4" key="1">
    <citation type="submission" date="2015-10" db="EMBL/GenBank/DDBJ databases">
        <title>Genome analyses suggest a sexual origin of heterokaryosis in a supposedly ancient asexual fungus.</title>
        <authorList>
            <person name="Ropars J."/>
            <person name="Sedzielewska K."/>
            <person name="Noel J."/>
            <person name="Charron P."/>
            <person name="Farinelli L."/>
            <person name="Marton T."/>
            <person name="Kruger M."/>
            <person name="Pelin A."/>
            <person name="Brachmann A."/>
            <person name="Corradi N."/>
        </authorList>
    </citation>
    <scope>NUCLEOTIDE SEQUENCE [LARGE SCALE GENOMIC DNA]</scope>
    <source>
        <strain evidence="3 4">A4</strain>
    </source>
</reference>